<accession>A0ACC2JPF4</accession>
<proteinExistence type="predicted"/>
<gene>
    <name evidence="1" type="ORF">O1611_g4301</name>
</gene>
<keyword evidence="2" id="KW-1185">Reference proteome</keyword>
<evidence type="ECO:0000313" key="2">
    <source>
        <dbReference type="Proteomes" id="UP001153332"/>
    </source>
</evidence>
<protein>
    <submittedName>
        <fullName evidence="1">Uncharacterized protein</fullName>
    </submittedName>
</protein>
<sequence>MPASGTQDDIVDENQAKHALVSSWFLGPRAENLDVLQLLLGQALERQKQARVELADDDKDKYFFITDEMKQLPIYQNSIETLKTNSRGLSDMLAEHSVPFWSPRYNAHMNMDTTLASIVGYMSAMIYNPNNVATEASPYTTELERQVGQDLCKMLGYNSPDENSAPWGHITCDGSVANLEAIWATRNLKFYPFSLKLAIENGPLGFLSTVEPPFTVETCNAGPKEFVELTKEELLNLTPSTVLSIPTQLGDNYSISPGFLEDALKPYLIQTTGKDELERKFDINPGKYMICATKHYSWPKGGGEFLHHSLQ</sequence>
<reference evidence="1" key="1">
    <citation type="submission" date="2022-12" db="EMBL/GenBank/DDBJ databases">
        <title>Genome Sequence of Lasiodiplodia mahajangana.</title>
        <authorList>
            <person name="Buettner E."/>
        </authorList>
    </citation>
    <scope>NUCLEOTIDE SEQUENCE</scope>
    <source>
        <strain evidence="1">VT137</strain>
    </source>
</reference>
<name>A0ACC2JPF4_9PEZI</name>
<comment type="caution">
    <text evidence="1">The sequence shown here is derived from an EMBL/GenBank/DDBJ whole genome shotgun (WGS) entry which is preliminary data.</text>
</comment>
<dbReference type="Proteomes" id="UP001153332">
    <property type="component" value="Unassembled WGS sequence"/>
</dbReference>
<dbReference type="EMBL" id="JAPUUL010000794">
    <property type="protein sequence ID" value="KAJ8129331.1"/>
    <property type="molecule type" value="Genomic_DNA"/>
</dbReference>
<organism evidence="1 2">
    <name type="scientific">Lasiodiplodia mahajangana</name>
    <dbReference type="NCBI Taxonomy" id="1108764"/>
    <lineage>
        <taxon>Eukaryota</taxon>
        <taxon>Fungi</taxon>
        <taxon>Dikarya</taxon>
        <taxon>Ascomycota</taxon>
        <taxon>Pezizomycotina</taxon>
        <taxon>Dothideomycetes</taxon>
        <taxon>Dothideomycetes incertae sedis</taxon>
        <taxon>Botryosphaeriales</taxon>
        <taxon>Botryosphaeriaceae</taxon>
        <taxon>Lasiodiplodia</taxon>
    </lineage>
</organism>
<evidence type="ECO:0000313" key="1">
    <source>
        <dbReference type="EMBL" id="KAJ8129331.1"/>
    </source>
</evidence>